<comment type="caution">
    <text evidence="4">The sequence shown here is derived from an EMBL/GenBank/DDBJ whole genome shotgun (WGS) entry which is preliminary data.</text>
</comment>
<dbReference type="FunFam" id="2.30.29.30:FF:000073">
    <property type="entry name" value="Pleckstrin homology domain-containing family B member 2"/>
    <property type="match status" value="1"/>
</dbReference>
<protein>
    <recommendedName>
        <fullName evidence="3">PH domain-containing protein</fullName>
    </recommendedName>
</protein>
<dbReference type="Pfam" id="PF00169">
    <property type="entry name" value="PH"/>
    <property type="match status" value="1"/>
</dbReference>
<keyword evidence="5" id="KW-1185">Reference proteome</keyword>
<dbReference type="SUPFAM" id="SSF50729">
    <property type="entry name" value="PH domain-like"/>
    <property type="match status" value="1"/>
</dbReference>
<dbReference type="EMBL" id="JAZGQO010000001">
    <property type="protein sequence ID" value="KAK6196146.1"/>
    <property type="molecule type" value="Genomic_DNA"/>
</dbReference>
<dbReference type="GO" id="GO:0016020">
    <property type="term" value="C:membrane"/>
    <property type="evidence" value="ECO:0007669"/>
    <property type="project" value="UniProtKB-SubCell"/>
</dbReference>
<gene>
    <name evidence="4" type="ORF">SNE40_001429</name>
</gene>
<evidence type="ECO:0000259" key="3">
    <source>
        <dbReference type="PROSITE" id="PS50003"/>
    </source>
</evidence>
<evidence type="ECO:0000313" key="4">
    <source>
        <dbReference type="EMBL" id="KAK6196146.1"/>
    </source>
</evidence>
<proteinExistence type="predicted"/>
<accession>A0AAN8KHH5</accession>
<reference evidence="4 5" key="1">
    <citation type="submission" date="2024-01" db="EMBL/GenBank/DDBJ databases">
        <title>The genome of the rayed Mediterranean limpet Patella caerulea (Linnaeus, 1758).</title>
        <authorList>
            <person name="Anh-Thu Weber A."/>
            <person name="Halstead-Nussloch G."/>
        </authorList>
    </citation>
    <scope>NUCLEOTIDE SEQUENCE [LARGE SCALE GENOMIC DNA]</scope>
    <source>
        <strain evidence="4">AATW-2023a</strain>
        <tissue evidence="4">Whole specimen</tissue>
    </source>
</reference>
<dbReference type="PROSITE" id="PS50003">
    <property type="entry name" value="PH_DOMAIN"/>
    <property type="match status" value="1"/>
</dbReference>
<evidence type="ECO:0000256" key="2">
    <source>
        <dbReference type="ARBA" id="ARBA00023136"/>
    </source>
</evidence>
<dbReference type="Proteomes" id="UP001347796">
    <property type="component" value="Unassembled WGS sequence"/>
</dbReference>
<keyword evidence="2" id="KW-0472">Membrane</keyword>
<dbReference type="AlphaFoldDB" id="A0AAN8KHH5"/>
<dbReference type="InterPro" id="IPR001849">
    <property type="entry name" value="PH_domain"/>
</dbReference>
<dbReference type="InterPro" id="IPR039680">
    <property type="entry name" value="PLEKHB1/2"/>
</dbReference>
<dbReference type="PANTHER" id="PTHR14309:SF10">
    <property type="entry name" value="PH DOMAIN-CONTAINING PROTEIN"/>
    <property type="match status" value="1"/>
</dbReference>
<dbReference type="PANTHER" id="PTHR14309">
    <property type="entry name" value="EXPRESSED PROTEIN"/>
    <property type="match status" value="1"/>
</dbReference>
<evidence type="ECO:0000313" key="5">
    <source>
        <dbReference type="Proteomes" id="UP001347796"/>
    </source>
</evidence>
<dbReference type="SMART" id="SM00233">
    <property type="entry name" value="PH"/>
    <property type="match status" value="1"/>
</dbReference>
<name>A0AAN8KHH5_PATCE</name>
<dbReference type="InterPro" id="IPR011993">
    <property type="entry name" value="PH-like_dom_sf"/>
</dbReference>
<organism evidence="4 5">
    <name type="scientific">Patella caerulea</name>
    <name type="common">Rayed Mediterranean limpet</name>
    <dbReference type="NCBI Taxonomy" id="87958"/>
    <lineage>
        <taxon>Eukaryota</taxon>
        <taxon>Metazoa</taxon>
        <taxon>Spiralia</taxon>
        <taxon>Lophotrochozoa</taxon>
        <taxon>Mollusca</taxon>
        <taxon>Gastropoda</taxon>
        <taxon>Patellogastropoda</taxon>
        <taxon>Patelloidea</taxon>
        <taxon>Patellidae</taxon>
        <taxon>Patella</taxon>
    </lineage>
</organism>
<evidence type="ECO:0000256" key="1">
    <source>
        <dbReference type="ARBA" id="ARBA00004370"/>
    </source>
</evidence>
<dbReference type="GO" id="GO:0045595">
    <property type="term" value="P:regulation of cell differentiation"/>
    <property type="evidence" value="ECO:0007669"/>
    <property type="project" value="TreeGrafter"/>
</dbReference>
<sequence length="211" mass="23445">MATGQDIAKAGWLYRESSVLKRWKRNWVVLDRNGDLRYFETPDHHTAEERIVVRAQVLKIRTGFECGALSPPDRMGKSSLFVLDMNNDESIAFCAETPDDMSAWKIALEDARTQMMAPQATNISYQTVVNPLATTTVIGGPGYYHSGYSGYPGRVLSAPAVTVVPQTQVYQAGGPMGATTVINAAPPQQVVYMDSSPCYYRRRGLWGPYLW</sequence>
<comment type="subcellular location">
    <subcellularLocation>
        <location evidence="1">Membrane</location>
    </subcellularLocation>
</comment>
<feature type="domain" description="PH" evidence="3">
    <location>
        <begin position="6"/>
        <end position="113"/>
    </location>
</feature>
<dbReference type="Gene3D" id="2.30.29.30">
    <property type="entry name" value="Pleckstrin-homology domain (PH domain)/Phosphotyrosine-binding domain (PTB)"/>
    <property type="match status" value="1"/>
</dbReference>